<feature type="compositionally biased region" description="Polar residues" evidence="1">
    <location>
        <begin position="174"/>
        <end position="204"/>
    </location>
</feature>
<organism evidence="2 3">
    <name type="scientific">Prauserella sediminis</name>
    <dbReference type="NCBI Taxonomy" id="577680"/>
    <lineage>
        <taxon>Bacteria</taxon>
        <taxon>Bacillati</taxon>
        <taxon>Actinomycetota</taxon>
        <taxon>Actinomycetes</taxon>
        <taxon>Pseudonocardiales</taxon>
        <taxon>Pseudonocardiaceae</taxon>
        <taxon>Prauserella</taxon>
        <taxon>Prauserella salsuginis group</taxon>
    </lineage>
</organism>
<proteinExistence type="predicted"/>
<protein>
    <recommendedName>
        <fullName evidence="4">Major capsid protein</fullName>
    </recommendedName>
</protein>
<dbReference type="InterPro" id="IPR047790">
    <property type="entry name" value="MCP_Sipho"/>
</dbReference>
<dbReference type="NCBIfam" id="NF033847">
    <property type="entry name" value="MCP_Sipho"/>
    <property type="match status" value="1"/>
</dbReference>
<feature type="region of interest" description="Disordered" evidence="1">
    <location>
        <begin position="81"/>
        <end position="209"/>
    </location>
</feature>
<dbReference type="RefSeq" id="WP_183787197.1">
    <property type="nucleotide sequence ID" value="NZ_JACIBS010000009.1"/>
</dbReference>
<sequence>MDHLTDLLNHATSAESDAGQQRVQELIAKLREIQDVDLSELETAATGRFEELYAEGEYAPDQVSTLEALADVTDAVRTLDQERKQARDEQDRRVGALADRVRTTTDEAESEQDTTNAESTDDDGAAPTEEGGAAAPPAQPTLDSTQQDADSGTDGTEGTTPQIPEQTARETSTESDNQPIAASDSTQRPSTASALNSARSNSPAKQEKKTMLTYSITAAAEVPDMPFGKALTTSEMAEAALARYATFPEGQPTNGPIKANVARITRTFSADASTTGSEMADAQIIDKLADETRLPGGSLVAAANTALTAADQAPSVVNDIWCSPSEVDWNLCPQMATTAGILDLPTAGLPRRGGIRYPIWDQYPEQPDAWRGTVIDYPEADPAPDNSIANPNYFHSDGPGGTANLKTCISGPCVSWAEERMSLAYLCVTSDILRDRTFPELTERFISDVLIHHQHYLNSHWIQRIYNRSDELPAFDVANALGSSAEAVLDRIPLLVTWFRNAYRMSDTQTLEIVAPVWFREFLKRDIERKSNRPHGSVSNAEVQALFAGYASRVQWVYDWQDLPSTAGAGNASGKVMPDWSADTGNGGWPNGVEMIAYPAGSWVLFQGNILNLGVQYDYTLLRENRYSAMFSEDAWMLLNRCNRSFRLRLTNLCANGSVGPSLAACPPATTEPAPAGDGSTTG</sequence>
<feature type="compositionally biased region" description="Polar residues" evidence="1">
    <location>
        <begin position="10"/>
        <end position="20"/>
    </location>
</feature>
<evidence type="ECO:0008006" key="4">
    <source>
        <dbReference type="Google" id="ProtNLM"/>
    </source>
</evidence>
<name>A0A839XTG8_9PSEU</name>
<comment type="caution">
    <text evidence="2">The sequence shown here is derived from an EMBL/GenBank/DDBJ whole genome shotgun (WGS) entry which is preliminary data.</text>
</comment>
<feature type="compositionally biased region" description="Low complexity" evidence="1">
    <location>
        <begin position="664"/>
        <end position="676"/>
    </location>
</feature>
<dbReference type="Proteomes" id="UP000564573">
    <property type="component" value="Unassembled WGS sequence"/>
</dbReference>
<feature type="region of interest" description="Disordered" evidence="1">
    <location>
        <begin position="664"/>
        <end position="683"/>
    </location>
</feature>
<feature type="region of interest" description="Disordered" evidence="1">
    <location>
        <begin position="1"/>
        <end position="20"/>
    </location>
</feature>
<dbReference type="AlphaFoldDB" id="A0A839XTG8"/>
<feature type="compositionally biased region" description="Low complexity" evidence="1">
    <location>
        <begin position="125"/>
        <end position="136"/>
    </location>
</feature>
<gene>
    <name evidence="2" type="ORF">FB384_004960</name>
</gene>
<feature type="compositionally biased region" description="Polar residues" evidence="1">
    <location>
        <begin position="141"/>
        <end position="165"/>
    </location>
</feature>
<evidence type="ECO:0000313" key="2">
    <source>
        <dbReference type="EMBL" id="MBB3666001.1"/>
    </source>
</evidence>
<evidence type="ECO:0000313" key="3">
    <source>
        <dbReference type="Proteomes" id="UP000564573"/>
    </source>
</evidence>
<dbReference type="EMBL" id="JACIBS010000009">
    <property type="protein sequence ID" value="MBB3666001.1"/>
    <property type="molecule type" value="Genomic_DNA"/>
</dbReference>
<feature type="compositionally biased region" description="Basic and acidic residues" evidence="1">
    <location>
        <begin position="81"/>
        <end position="105"/>
    </location>
</feature>
<evidence type="ECO:0000256" key="1">
    <source>
        <dbReference type="SAM" id="MobiDB-lite"/>
    </source>
</evidence>
<accession>A0A839XTG8</accession>
<keyword evidence="3" id="KW-1185">Reference proteome</keyword>
<reference evidence="2 3" key="1">
    <citation type="submission" date="2020-08" db="EMBL/GenBank/DDBJ databases">
        <title>Sequencing the genomes of 1000 actinobacteria strains.</title>
        <authorList>
            <person name="Klenk H.-P."/>
        </authorList>
    </citation>
    <scope>NUCLEOTIDE SEQUENCE [LARGE SCALE GENOMIC DNA]</scope>
    <source>
        <strain evidence="2 3">DSM 45267</strain>
    </source>
</reference>